<comment type="caution">
    <text evidence="2">The sequence shown here is derived from an EMBL/GenBank/DDBJ whole genome shotgun (WGS) entry which is preliminary data.</text>
</comment>
<evidence type="ECO:0000313" key="4">
    <source>
        <dbReference type="Proteomes" id="UP001152797"/>
    </source>
</evidence>
<reference evidence="3" key="2">
    <citation type="submission" date="2024-04" db="EMBL/GenBank/DDBJ databases">
        <authorList>
            <person name="Chen Y."/>
            <person name="Shah S."/>
            <person name="Dougan E. K."/>
            <person name="Thang M."/>
            <person name="Chan C."/>
        </authorList>
    </citation>
    <scope>NUCLEOTIDE SEQUENCE [LARGE SCALE GENOMIC DNA]</scope>
</reference>
<dbReference type="EMBL" id="CAMXCT010000393">
    <property type="protein sequence ID" value="CAI3978187.1"/>
    <property type="molecule type" value="Genomic_DNA"/>
</dbReference>
<feature type="region of interest" description="Disordered" evidence="1">
    <location>
        <begin position="113"/>
        <end position="162"/>
    </location>
</feature>
<dbReference type="AlphaFoldDB" id="A0A9P1FLA1"/>
<dbReference type="Proteomes" id="UP001152797">
    <property type="component" value="Unassembled WGS sequence"/>
</dbReference>
<evidence type="ECO:0000313" key="2">
    <source>
        <dbReference type="EMBL" id="CAI3978187.1"/>
    </source>
</evidence>
<accession>A0A9P1FLA1</accession>
<evidence type="ECO:0000256" key="1">
    <source>
        <dbReference type="SAM" id="MobiDB-lite"/>
    </source>
</evidence>
<protein>
    <submittedName>
        <fullName evidence="2">Uncharacterized protein</fullName>
    </submittedName>
</protein>
<dbReference type="EMBL" id="CAMXCT020000393">
    <property type="protein sequence ID" value="CAL1131562.1"/>
    <property type="molecule type" value="Genomic_DNA"/>
</dbReference>
<reference evidence="2" key="1">
    <citation type="submission" date="2022-10" db="EMBL/GenBank/DDBJ databases">
        <authorList>
            <person name="Chen Y."/>
            <person name="Dougan E. K."/>
            <person name="Chan C."/>
            <person name="Rhodes N."/>
            <person name="Thang M."/>
        </authorList>
    </citation>
    <scope>NUCLEOTIDE SEQUENCE</scope>
</reference>
<feature type="compositionally biased region" description="Basic and acidic residues" evidence="1">
    <location>
        <begin position="141"/>
        <end position="150"/>
    </location>
</feature>
<evidence type="ECO:0000313" key="3">
    <source>
        <dbReference type="EMBL" id="CAL1131562.1"/>
    </source>
</evidence>
<name>A0A9P1FLA1_9DINO</name>
<dbReference type="EMBL" id="CAMXCT030000393">
    <property type="protein sequence ID" value="CAL4765499.1"/>
    <property type="molecule type" value="Genomic_DNA"/>
</dbReference>
<keyword evidence="4" id="KW-1185">Reference proteome</keyword>
<sequence>MSFKIGFTHDPSFRFHNPTFGYKKDKYQQMIVLFAHHNPEVAAYLEAALIALHDGKQGFQNERPGGEGVKQAFALNGFRGKIEKVKEDIKPACADLLTIDINYKRLKRDITKAKAKANNGKVPEAETTPAQRGRKRKNKGKTRDSQEPPAKKSKKKNSVMETSDAGIPMNFLKTAIATRFLSVELYEDDREVFEQIQELLAEDWGVLERHGVALEGTQVFPILLGLKADWSFHVEAGNLQRSYRRGPKHAGDQGATKKETDPGGICHLCQAGLKGFDWEDMSAAEGMIRRSYEEEIELPWTVESPWTIFPYQDTAVNGKSRFYKVDIWHTVQLGVGKDFAASAMCLLVRDICASNIDDRFQILSEKYLAWCKQFQKTKYVTKLDKKMVGGAGLRDEPYGSWNKGELTVTLLEFLEHYCEENKETLLKHEDSRYRYLLVGIRSINKFMRTLYHHDMWIPAREAKEIAKEGTSSVKCYTFLAFLSGQRGQPMFALRPKLHMLHECAYALKLQSERGSYAWNILAESCSIDEDFVGRLAFLARNVSPRLVSQRSIERYLTQAFLAWTQREV</sequence>
<organism evidence="2">
    <name type="scientific">Cladocopium goreaui</name>
    <dbReference type="NCBI Taxonomy" id="2562237"/>
    <lineage>
        <taxon>Eukaryota</taxon>
        <taxon>Sar</taxon>
        <taxon>Alveolata</taxon>
        <taxon>Dinophyceae</taxon>
        <taxon>Suessiales</taxon>
        <taxon>Symbiodiniaceae</taxon>
        <taxon>Cladocopium</taxon>
    </lineage>
</organism>
<gene>
    <name evidence="2" type="ORF">C1SCF055_LOCUS6259</name>
</gene>
<proteinExistence type="predicted"/>